<dbReference type="Proteomes" id="UP000075260">
    <property type="component" value="Unassembled WGS sequence"/>
</dbReference>
<dbReference type="InterPro" id="IPR028973">
    <property type="entry name" value="PhnB-like"/>
</dbReference>
<feature type="domain" description="Glyoxalase/fosfomycin resistance/dioxygenase" evidence="1">
    <location>
        <begin position="6"/>
        <end position="134"/>
    </location>
</feature>
<dbReference type="PANTHER" id="PTHR33990">
    <property type="entry name" value="PROTEIN YJDN-RELATED"/>
    <property type="match status" value="1"/>
</dbReference>
<comment type="caution">
    <text evidence="2">The sequence shown here is derived from an EMBL/GenBank/DDBJ whole genome shotgun (WGS) entry which is preliminary data.</text>
</comment>
<dbReference type="Pfam" id="PF00903">
    <property type="entry name" value="Glyoxalase"/>
    <property type="match status" value="1"/>
</dbReference>
<dbReference type="SUPFAM" id="SSF54593">
    <property type="entry name" value="Glyoxalase/Bleomycin resistance protein/Dihydroxybiphenyl dioxygenase"/>
    <property type="match status" value="1"/>
</dbReference>
<evidence type="ECO:0000313" key="3">
    <source>
        <dbReference type="Proteomes" id="UP000075260"/>
    </source>
</evidence>
<dbReference type="PANTHER" id="PTHR33990:SF1">
    <property type="entry name" value="PROTEIN YJDN"/>
    <property type="match status" value="1"/>
</dbReference>
<organism evidence="2 3">
    <name type="scientific">Sorangium cellulosum</name>
    <name type="common">Polyangium cellulosum</name>
    <dbReference type="NCBI Taxonomy" id="56"/>
    <lineage>
        <taxon>Bacteria</taxon>
        <taxon>Pseudomonadati</taxon>
        <taxon>Myxococcota</taxon>
        <taxon>Polyangia</taxon>
        <taxon>Polyangiales</taxon>
        <taxon>Polyangiaceae</taxon>
        <taxon>Sorangium</taxon>
    </lineage>
</organism>
<gene>
    <name evidence="2" type="ORF">BE15_30040</name>
</gene>
<proteinExistence type="predicted"/>
<dbReference type="Gene3D" id="3.10.180.10">
    <property type="entry name" value="2,3-Dihydroxybiphenyl 1,2-Dioxygenase, domain 1"/>
    <property type="match status" value="1"/>
</dbReference>
<evidence type="ECO:0000259" key="1">
    <source>
        <dbReference type="Pfam" id="PF00903"/>
    </source>
</evidence>
<dbReference type="AlphaFoldDB" id="A0A150QD38"/>
<dbReference type="InterPro" id="IPR004360">
    <property type="entry name" value="Glyas_Fos-R_dOase_dom"/>
</dbReference>
<dbReference type="CDD" id="cd06588">
    <property type="entry name" value="PhnB_like"/>
    <property type="match status" value="1"/>
</dbReference>
<dbReference type="InterPro" id="IPR029068">
    <property type="entry name" value="Glyas_Bleomycin-R_OHBP_Dase"/>
</dbReference>
<dbReference type="EMBL" id="JEMA01000802">
    <property type="protein sequence ID" value="KYF65792.1"/>
    <property type="molecule type" value="Genomic_DNA"/>
</dbReference>
<reference evidence="2 3" key="1">
    <citation type="submission" date="2014-02" db="EMBL/GenBank/DDBJ databases">
        <title>The small core and large imbalanced accessory genome model reveals a collaborative survival strategy of Sorangium cellulosum strains in nature.</title>
        <authorList>
            <person name="Han K."/>
            <person name="Peng R."/>
            <person name="Blom J."/>
            <person name="Li Y.-Z."/>
        </authorList>
    </citation>
    <scope>NUCLEOTIDE SEQUENCE [LARGE SCALE GENOMIC DNA]</scope>
    <source>
        <strain evidence="2 3">So0008-312</strain>
    </source>
</reference>
<dbReference type="OrthoDB" id="9795306at2"/>
<protein>
    <recommendedName>
        <fullName evidence="1">Glyoxalase/fosfomycin resistance/dioxygenase domain-containing protein</fullName>
    </recommendedName>
</protein>
<accession>A0A150QD38</accession>
<evidence type="ECO:0000313" key="2">
    <source>
        <dbReference type="EMBL" id="KYF65792.1"/>
    </source>
</evidence>
<sequence length="146" mass="15826">MSIKSLNPYLLFDGTADKAIKFYESALGAKSDGPPMRFGDIPGDNPAPEHKDRIMHATMRVGGGVIMISDTMPGMPTPAEGNTEVCLHFDDAADMARVFDALAEGGKVTMPLQDTFWGAKFGSLTDAFGTRWMFNCQKEDCQGQQA</sequence>
<name>A0A150QD38_SORCE</name>
<dbReference type="RefSeq" id="WP_061610903.1">
    <property type="nucleotide sequence ID" value="NZ_JEMA01000802.1"/>
</dbReference>